<keyword evidence="1" id="KW-0560">Oxidoreductase</keyword>
<dbReference type="AlphaFoldDB" id="A0A7W3LY00"/>
<protein>
    <submittedName>
        <fullName evidence="4">Putative dehydrogenase</fullName>
    </submittedName>
</protein>
<feature type="domain" description="Gfo/Idh/MocA-like oxidoreductase N-terminal" evidence="2">
    <location>
        <begin position="2"/>
        <end position="117"/>
    </location>
</feature>
<dbReference type="Pfam" id="PF22685">
    <property type="entry name" value="Gal80p_C-like"/>
    <property type="match status" value="1"/>
</dbReference>
<dbReference type="InterPro" id="IPR050463">
    <property type="entry name" value="Gfo/Idh/MocA_oxidrdct_glycsds"/>
</dbReference>
<dbReference type="GO" id="GO:0016491">
    <property type="term" value="F:oxidoreductase activity"/>
    <property type="evidence" value="ECO:0007669"/>
    <property type="project" value="UniProtKB-KW"/>
</dbReference>
<dbReference type="SUPFAM" id="SSF51735">
    <property type="entry name" value="NAD(P)-binding Rossmann-fold domains"/>
    <property type="match status" value="1"/>
</dbReference>
<dbReference type="InterPro" id="IPR055080">
    <property type="entry name" value="Gal80p-like_C"/>
</dbReference>
<proteinExistence type="predicted"/>
<dbReference type="InterPro" id="IPR036291">
    <property type="entry name" value="NAD(P)-bd_dom_sf"/>
</dbReference>
<dbReference type="Proteomes" id="UP000572680">
    <property type="component" value="Unassembled WGS sequence"/>
</dbReference>
<dbReference type="PANTHER" id="PTHR43818:SF11">
    <property type="entry name" value="BCDNA.GH03377"/>
    <property type="match status" value="1"/>
</dbReference>
<sequence>MIRVGVAGAGGWAGASHLPALRRLPEFEVTAVATTRRESAERAAAAHGVRHAFAGVEAMAAHPEVDLVVVSVKAPEHAKAIRAALDAGKHVLSEWPLGADTPEAEELAAAAARAGVLNAVVLQGHHLPGARFVADLLAEGRIGRVESLALVASGAPLGGGRIPEGMEWSTDPAGGTSLLTIMAGHSLATLDRLVAPFTEVSARLPRHHDRVAVGDTGRTVPNGVPGQVLLHGLLEGGASASVTVHGGGAPAPDPFHLRIVGERGTLTITPVQPGMYLNWADWAIDLSGGPLPVPDAYRTVPADLPAGPVASVAAVYAEVARAVAEDRPARPDFATAARHHRLLTAIEESAADGGVTKEIP</sequence>
<dbReference type="SUPFAM" id="SSF55347">
    <property type="entry name" value="Glyceraldehyde-3-phosphate dehydrogenase-like, C-terminal domain"/>
    <property type="match status" value="1"/>
</dbReference>
<feature type="domain" description="Gal80p-like C-terminal" evidence="3">
    <location>
        <begin position="132"/>
        <end position="269"/>
    </location>
</feature>
<gene>
    <name evidence="4" type="ORF">HNR61_008085</name>
</gene>
<evidence type="ECO:0000256" key="1">
    <source>
        <dbReference type="ARBA" id="ARBA00023002"/>
    </source>
</evidence>
<organism evidence="4 5">
    <name type="scientific">Actinomadura namibiensis</name>
    <dbReference type="NCBI Taxonomy" id="182080"/>
    <lineage>
        <taxon>Bacteria</taxon>
        <taxon>Bacillati</taxon>
        <taxon>Actinomycetota</taxon>
        <taxon>Actinomycetes</taxon>
        <taxon>Streptosporangiales</taxon>
        <taxon>Thermomonosporaceae</taxon>
        <taxon>Actinomadura</taxon>
    </lineage>
</organism>
<accession>A0A7W3LY00</accession>
<dbReference type="RefSeq" id="WP_182848314.1">
    <property type="nucleotide sequence ID" value="NZ_BAAALP010000048.1"/>
</dbReference>
<name>A0A7W3LY00_ACTNM</name>
<dbReference type="Gene3D" id="3.40.50.720">
    <property type="entry name" value="NAD(P)-binding Rossmann-like Domain"/>
    <property type="match status" value="1"/>
</dbReference>
<evidence type="ECO:0000313" key="5">
    <source>
        <dbReference type="Proteomes" id="UP000572680"/>
    </source>
</evidence>
<evidence type="ECO:0000259" key="2">
    <source>
        <dbReference type="Pfam" id="PF01408"/>
    </source>
</evidence>
<dbReference type="GO" id="GO:0000166">
    <property type="term" value="F:nucleotide binding"/>
    <property type="evidence" value="ECO:0007669"/>
    <property type="project" value="InterPro"/>
</dbReference>
<dbReference type="Pfam" id="PF01408">
    <property type="entry name" value="GFO_IDH_MocA"/>
    <property type="match status" value="1"/>
</dbReference>
<keyword evidence="5" id="KW-1185">Reference proteome</keyword>
<evidence type="ECO:0000313" key="4">
    <source>
        <dbReference type="EMBL" id="MBA8956403.1"/>
    </source>
</evidence>
<reference evidence="4 5" key="1">
    <citation type="submission" date="2020-08" db="EMBL/GenBank/DDBJ databases">
        <title>Genomic Encyclopedia of Type Strains, Phase IV (KMG-IV): sequencing the most valuable type-strain genomes for metagenomic binning, comparative biology and taxonomic classification.</title>
        <authorList>
            <person name="Goeker M."/>
        </authorList>
    </citation>
    <scope>NUCLEOTIDE SEQUENCE [LARGE SCALE GENOMIC DNA]</scope>
    <source>
        <strain evidence="4 5">DSM 44197</strain>
    </source>
</reference>
<comment type="caution">
    <text evidence="4">The sequence shown here is derived from an EMBL/GenBank/DDBJ whole genome shotgun (WGS) entry which is preliminary data.</text>
</comment>
<dbReference type="PANTHER" id="PTHR43818">
    <property type="entry name" value="BCDNA.GH03377"/>
    <property type="match status" value="1"/>
</dbReference>
<dbReference type="EMBL" id="JACJIA010000015">
    <property type="protein sequence ID" value="MBA8956403.1"/>
    <property type="molecule type" value="Genomic_DNA"/>
</dbReference>
<dbReference type="Gene3D" id="3.30.360.10">
    <property type="entry name" value="Dihydrodipicolinate Reductase, domain 2"/>
    <property type="match status" value="1"/>
</dbReference>
<evidence type="ECO:0000259" key="3">
    <source>
        <dbReference type="Pfam" id="PF22685"/>
    </source>
</evidence>
<dbReference type="InterPro" id="IPR000683">
    <property type="entry name" value="Gfo/Idh/MocA-like_OxRdtase_N"/>
</dbReference>